<proteinExistence type="predicted"/>
<dbReference type="STRING" id="229535.A0A0M8NZG7"/>
<organism evidence="1 2">
    <name type="scientific">Penicillium nordicum</name>
    <dbReference type="NCBI Taxonomy" id="229535"/>
    <lineage>
        <taxon>Eukaryota</taxon>
        <taxon>Fungi</taxon>
        <taxon>Dikarya</taxon>
        <taxon>Ascomycota</taxon>
        <taxon>Pezizomycotina</taxon>
        <taxon>Eurotiomycetes</taxon>
        <taxon>Eurotiomycetidae</taxon>
        <taxon>Eurotiales</taxon>
        <taxon>Aspergillaceae</taxon>
        <taxon>Penicillium</taxon>
    </lineage>
</organism>
<sequence length="282" mass="32457">MTELQMQNGNYELGLSGSFLQDLPSSIKRYTYRGESDFFDILKTESARFEASPHASEFLLFHASKETIDTLLENDYASPVARYIISFDTNKQLFLVRMPSTPHGGVAYAVNTMMMRVTDPMGLSDSLRGCVYVEAREASRGKEANFGWRVRPRRTARGISRSPSVTIEVAYLGNDAKLNSDVRFWLNPDDGKANVCLTLQIGRYQPEIRIEKWENKNDRIHRSQVIWITKRGNQINISHHPLIISFESLVCRPPSCPREEDLKFSQKQLEELAELIWDLQFW</sequence>
<protein>
    <submittedName>
        <fullName evidence="1">Uncharacterized protein</fullName>
    </submittedName>
</protein>
<gene>
    <name evidence="1" type="ORF">ACN38_g7068</name>
</gene>
<dbReference type="AlphaFoldDB" id="A0A0M8NZG7"/>
<name>A0A0M8NZG7_9EURO</name>
<evidence type="ECO:0000313" key="1">
    <source>
        <dbReference type="EMBL" id="KOS42038.1"/>
    </source>
</evidence>
<evidence type="ECO:0000313" key="2">
    <source>
        <dbReference type="Proteomes" id="UP000037696"/>
    </source>
</evidence>
<dbReference type="OrthoDB" id="4306236at2759"/>
<dbReference type="Proteomes" id="UP000037696">
    <property type="component" value="Unassembled WGS sequence"/>
</dbReference>
<reference evidence="1 2" key="1">
    <citation type="submission" date="2015-08" db="EMBL/GenBank/DDBJ databases">
        <title>Genome sequencing of Penicillium nordicum.</title>
        <authorList>
            <person name="Nguyen H.D."/>
            <person name="Seifert K.A."/>
        </authorList>
    </citation>
    <scope>NUCLEOTIDE SEQUENCE [LARGE SCALE GENOMIC DNA]</scope>
    <source>
        <strain evidence="1 2">DAOMC 185683</strain>
    </source>
</reference>
<keyword evidence="2" id="KW-1185">Reference proteome</keyword>
<accession>A0A0M8NZG7</accession>
<comment type="caution">
    <text evidence="1">The sequence shown here is derived from an EMBL/GenBank/DDBJ whole genome shotgun (WGS) entry which is preliminary data.</text>
</comment>
<dbReference type="EMBL" id="LHQQ01000115">
    <property type="protein sequence ID" value="KOS42038.1"/>
    <property type="molecule type" value="Genomic_DNA"/>
</dbReference>